<accession>B4VTL5</accession>
<proteinExistence type="predicted"/>
<keyword evidence="1" id="KW-0472">Membrane</keyword>
<feature type="transmembrane region" description="Helical" evidence="1">
    <location>
        <begin position="6"/>
        <end position="24"/>
    </location>
</feature>
<organism evidence="2 3">
    <name type="scientific">Coleofasciculus chthonoplastes PCC 7420</name>
    <dbReference type="NCBI Taxonomy" id="118168"/>
    <lineage>
        <taxon>Bacteria</taxon>
        <taxon>Bacillati</taxon>
        <taxon>Cyanobacteriota</taxon>
        <taxon>Cyanophyceae</taxon>
        <taxon>Coleofasciculales</taxon>
        <taxon>Coleofasciculaceae</taxon>
        <taxon>Coleofasciculus</taxon>
    </lineage>
</organism>
<dbReference type="RefSeq" id="WP_006102093.1">
    <property type="nucleotide sequence ID" value="NZ_DS989852.1"/>
</dbReference>
<evidence type="ECO:0000313" key="2">
    <source>
        <dbReference type="EMBL" id="EDX74760.1"/>
    </source>
</evidence>
<evidence type="ECO:0000313" key="3">
    <source>
        <dbReference type="Proteomes" id="UP000003835"/>
    </source>
</evidence>
<dbReference type="EMBL" id="DS989852">
    <property type="protein sequence ID" value="EDX74760.1"/>
    <property type="molecule type" value="Genomic_DNA"/>
</dbReference>
<keyword evidence="3" id="KW-1185">Reference proteome</keyword>
<name>B4VTL5_9CYAN</name>
<dbReference type="HOGENOM" id="CLU_3042301_0_0_3"/>
<dbReference type="AlphaFoldDB" id="B4VTL5"/>
<keyword evidence="1" id="KW-0812">Transmembrane</keyword>
<sequence length="54" mass="6231">MLSPFFILFLYASLWVWFFGGFTAKKPDKKKTPEELLGESLSKYLSSLDIPKKS</sequence>
<gene>
    <name evidence="2" type="ORF">MC7420_6238</name>
</gene>
<dbReference type="Proteomes" id="UP000003835">
    <property type="component" value="Unassembled WGS sequence"/>
</dbReference>
<evidence type="ECO:0000256" key="1">
    <source>
        <dbReference type="SAM" id="Phobius"/>
    </source>
</evidence>
<reference evidence="2 3" key="1">
    <citation type="submission" date="2008-07" db="EMBL/GenBank/DDBJ databases">
        <authorList>
            <person name="Tandeau de Marsac N."/>
            <person name="Ferriera S."/>
            <person name="Johnson J."/>
            <person name="Kravitz S."/>
            <person name="Beeson K."/>
            <person name="Sutton G."/>
            <person name="Rogers Y.-H."/>
            <person name="Friedman R."/>
            <person name="Frazier M."/>
            <person name="Venter J.C."/>
        </authorList>
    </citation>
    <scope>NUCLEOTIDE SEQUENCE [LARGE SCALE GENOMIC DNA]</scope>
    <source>
        <strain evidence="2 3">PCC 7420</strain>
    </source>
</reference>
<protein>
    <submittedName>
        <fullName evidence="2">Uncharacterized protein</fullName>
    </submittedName>
</protein>
<keyword evidence="1" id="KW-1133">Transmembrane helix</keyword>